<dbReference type="EMBL" id="MEHA01000022">
    <property type="protein sequence ID" value="ODR46813.1"/>
    <property type="molecule type" value="Genomic_DNA"/>
</dbReference>
<dbReference type="InterPro" id="IPR006879">
    <property type="entry name" value="YdjC-like"/>
</dbReference>
<evidence type="ECO:0000256" key="1">
    <source>
        <dbReference type="ARBA" id="ARBA00001946"/>
    </source>
</evidence>
<dbReference type="SUPFAM" id="SSF88713">
    <property type="entry name" value="Glycoside hydrolase/deacetylase"/>
    <property type="match status" value="1"/>
</dbReference>
<evidence type="ECO:0000256" key="2">
    <source>
        <dbReference type="ARBA" id="ARBA00022723"/>
    </source>
</evidence>
<gene>
    <name evidence="6" type="ORF">BEI59_24000</name>
</gene>
<evidence type="ECO:0000256" key="4">
    <source>
        <dbReference type="ARBA" id="ARBA00022842"/>
    </source>
</evidence>
<reference evidence="6 7" key="1">
    <citation type="submission" date="2016-08" db="EMBL/GenBank/DDBJ databases">
        <authorList>
            <person name="Seilhamer J.J."/>
        </authorList>
    </citation>
    <scope>NUCLEOTIDE SEQUENCE [LARGE SCALE GENOMIC DNA]</scope>
    <source>
        <strain evidence="6 7">NML150140-1</strain>
    </source>
</reference>
<name>A0A1E3UC27_9FIRM</name>
<evidence type="ECO:0008006" key="8">
    <source>
        <dbReference type="Google" id="ProtNLM"/>
    </source>
</evidence>
<comment type="cofactor">
    <cofactor evidence="1">
        <name>Mg(2+)</name>
        <dbReference type="ChEBI" id="CHEBI:18420"/>
    </cofactor>
</comment>
<sequence length="300" mass="35319">MHKIDIHADDYCLSPHTSENILDCIRAEKLDSISVITNMSCFERYARKLKDESIVNPLKLSVHLNFMEGHCLAEKGEVSDLVDERGYFNISWGSLFVWNYSPKKYMRIKKQLKAEIKAQTERFITAFGREQELRFDSHQHTHMIPICYWALLEVIVEQHYQTGYIRITKEPIMPYLKEISLWTSYKPINWIKNLLLNFYALGMERTIEKNKPSWQNTNEPMYLWGVLMSGKMDENRIKKLMPGMIRNAERKGRILEILFHPGTVEGDEMGEEFCNTDANKFYTSTGRHIEYECVLSLQSR</sequence>
<keyword evidence="2" id="KW-0479">Metal-binding</keyword>
<dbReference type="GO" id="GO:0046872">
    <property type="term" value="F:metal ion binding"/>
    <property type="evidence" value="ECO:0007669"/>
    <property type="project" value="UniProtKB-KW"/>
</dbReference>
<dbReference type="PANTHER" id="PTHR31609:SF1">
    <property type="entry name" value="CARBOHYDRATE DEACETYLASE"/>
    <property type="match status" value="1"/>
</dbReference>
<dbReference type="PANTHER" id="PTHR31609">
    <property type="entry name" value="YDJC DEACETYLASE FAMILY MEMBER"/>
    <property type="match status" value="1"/>
</dbReference>
<dbReference type="GO" id="GO:0019213">
    <property type="term" value="F:deacetylase activity"/>
    <property type="evidence" value="ECO:0007669"/>
    <property type="project" value="TreeGrafter"/>
</dbReference>
<dbReference type="InterPro" id="IPR011330">
    <property type="entry name" value="Glyco_hydro/deAcase_b/a-brl"/>
</dbReference>
<comment type="caution">
    <text evidence="6">The sequence shown here is derived from an EMBL/GenBank/DDBJ whole genome shotgun (WGS) entry which is preliminary data.</text>
</comment>
<dbReference type="AlphaFoldDB" id="A0A1E3UC27"/>
<organism evidence="6 7">
    <name type="scientific">Eisenbergiella tayi</name>
    <dbReference type="NCBI Taxonomy" id="1432052"/>
    <lineage>
        <taxon>Bacteria</taxon>
        <taxon>Bacillati</taxon>
        <taxon>Bacillota</taxon>
        <taxon>Clostridia</taxon>
        <taxon>Lachnospirales</taxon>
        <taxon>Lachnospiraceae</taxon>
        <taxon>Eisenbergiella</taxon>
    </lineage>
</organism>
<dbReference type="Gene3D" id="3.20.20.370">
    <property type="entry name" value="Glycoside hydrolase/deacetylase"/>
    <property type="match status" value="1"/>
</dbReference>
<keyword evidence="3" id="KW-0378">Hydrolase</keyword>
<evidence type="ECO:0000256" key="5">
    <source>
        <dbReference type="ARBA" id="ARBA00023277"/>
    </source>
</evidence>
<dbReference type="Proteomes" id="UP000094271">
    <property type="component" value="Unassembled WGS sequence"/>
</dbReference>
<dbReference type="GO" id="GO:0005975">
    <property type="term" value="P:carbohydrate metabolic process"/>
    <property type="evidence" value="ECO:0007669"/>
    <property type="project" value="InterPro"/>
</dbReference>
<evidence type="ECO:0000313" key="6">
    <source>
        <dbReference type="EMBL" id="ODR46813.1"/>
    </source>
</evidence>
<dbReference type="OrthoDB" id="9774177at2"/>
<evidence type="ECO:0000256" key="3">
    <source>
        <dbReference type="ARBA" id="ARBA00022801"/>
    </source>
</evidence>
<evidence type="ECO:0000313" key="7">
    <source>
        <dbReference type="Proteomes" id="UP000094271"/>
    </source>
</evidence>
<keyword evidence="4" id="KW-0460">Magnesium</keyword>
<protein>
    <recommendedName>
        <fullName evidence="8">ChbG/HpnK family deacetylase</fullName>
    </recommendedName>
</protein>
<dbReference type="RefSeq" id="WP_069432040.1">
    <property type="nucleotide sequence ID" value="NZ_MEHA01000022.1"/>
</dbReference>
<keyword evidence="5" id="KW-0119">Carbohydrate metabolism</keyword>
<proteinExistence type="predicted"/>
<dbReference type="Pfam" id="PF04794">
    <property type="entry name" value="YdjC"/>
    <property type="match status" value="1"/>
</dbReference>
<dbReference type="GO" id="GO:0016787">
    <property type="term" value="F:hydrolase activity"/>
    <property type="evidence" value="ECO:0007669"/>
    <property type="project" value="UniProtKB-KW"/>
</dbReference>
<accession>A0A1E3UC27</accession>